<gene>
    <name evidence="1" type="ORF">EGR_06612</name>
</gene>
<evidence type="ECO:0000313" key="2">
    <source>
        <dbReference type="Proteomes" id="UP000019149"/>
    </source>
</evidence>
<dbReference type="Proteomes" id="UP000019149">
    <property type="component" value="Unassembled WGS sequence"/>
</dbReference>
<comment type="caution">
    <text evidence="1">The sequence shown here is derived from an EMBL/GenBank/DDBJ whole genome shotgun (WGS) entry which is preliminary data.</text>
</comment>
<reference evidence="1 2" key="1">
    <citation type="journal article" date="2013" name="Nat. Genet.">
        <title>The genome of the hydatid tapeworm Echinococcus granulosus.</title>
        <authorList>
            <person name="Zheng H."/>
            <person name="Zhang W."/>
            <person name="Zhang L."/>
            <person name="Zhang Z."/>
            <person name="Li J."/>
            <person name="Lu G."/>
            <person name="Zhu Y."/>
            <person name="Wang Y."/>
            <person name="Huang Y."/>
            <person name="Liu J."/>
            <person name="Kang H."/>
            <person name="Chen J."/>
            <person name="Wang L."/>
            <person name="Chen A."/>
            <person name="Yu S."/>
            <person name="Gao Z."/>
            <person name="Jin L."/>
            <person name="Gu W."/>
            <person name="Wang Z."/>
            <person name="Zhao L."/>
            <person name="Shi B."/>
            <person name="Wen H."/>
            <person name="Lin R."/>
            <person name="Jones M.K."/>
            <person name="Brejova B."/>
            <person name="Vinar T."/>
            <person name="Zhao G."/>
            <person name="McManus D.P."/>
            <person name="Chen Z."/>
            <person name="Zhou Y."/>
            <person name="Wang S."/>
        </authorList>
    </citation>
    <scope>NUCLEOTIDE SEQUENCE [LARGE SCALE GENOMIC DNA]</scope>
</reference>
<organism evidence="1 2">
    <name type="scientific">Echinococcus granulosus</name>
    <name type="common">Hydatid tapeworm</name>
    <dbReference type="NCBI Taxonomy" id="6210"/>
    <lineage>
        <taxon>Eukaryota</taxon>
        <taxon>Metazoa</taxon>
        <taxon>Spiralia</taxon>
        <taxon>Lophotrochozoa</taxon>
        <taxon>Platyhelminthes</taxon>
        <taxon>Cestoda</taxon>
        <taxon>Eucestoda</taxon>
        <taxon>Cyclophyllidea</taxon>
        <taxon>Taeniidae</taxon>
        <taxon>Echinococcus</taxon>
        <taxon>Echinococcus granulosus group</taxon>
    </lineage>
</organism>
<accession>W6UAX6</accession>
<dbReference type="AlphaFoldDB" id="W6UAX6"/>
<evidence type="ECO:0000313" key="1">
    <source>
        <dbReference type="EMBL" id="EUB58523.1"/>
    </source>
</evidence>
<protein>
    <submittedName>
        <fullName evidence="1">Uncharacterized protein</fullName>
    </submittedName>
</protein>
<keyword evidence="2" id="KW-1185">Reference proteome</keyword>
<dbReference type="KEGG" id="egl:EGR_06612"/>
<dbReference type="EMBL" id="APAU02000060">
    <property type="protein sequence ID" value="EUB58523.1"/>
    <property type="molecule type" value="Genomic_DNA"/>
</dbReference>
<dbReference type="GeneID" id="36342327"/>
<dbReference type="RefSeq" id="XP_024349719.1">
    <property type="nucleotide sequence ID" value="XM_024495861.1"/>
</dbReference>
<proteinExistence type="predicted"/>
<dbReference type="CTD" id="36342327"/>
<sequence>MGIITHQSTTTDGCESSLSTLRKKFNSIAKIERFISTSTAEHYEKKWEYLREMKQLIDIYHIWKAQKSPKTNTTEGVLFTPTKLYFHSKE</sequence>
<name>W6UAX6_ECHGR</name>